<feature type="region of interest" description="Disordered" evidence="1">
    <location>
        <begin position="1"/>
        <end position="61"/>
    </location>
</feature>
<dbReference type="Pfam" id="PF07173">
    <property type="entry name" value="GRDP-like"/>
    <property type="match status" value="1"/>
</dbReference>
<feature type="compositionally biased region" description="Basic and acidic residues" evidence="1">
    <location>
        <begin position="1"/>
        <end position="24"/>
    </location>
</feature>
<protein>
    <recommendedName>
        <fullName evidence="4">Alpha-ketoglutarate-dependent sulfonate dioxygenase</fullName>
    </recommendedName>
</protein>
<gene>
    <name evidence="2" type="ORF">Dda_3486</name>
</gene>
<sequence>MSTAAKGKEKDAGAAGPSDRKESFDTGAATADSKLSTSGTTETLPSEYEGSSTVPPYSAEAPLTETPAVPFVPPIVGTLIPNTFPSPDHQIAHLKLLHAFAAMRDQIENTAGIFAATVPGVGDPITDDLRLKDKRWSIFVSRAVYRFDKWWNTIPPQRGGAAWHRLQLGHSFTNDMEIATLHGQFMPFDRTLLPPLDVLMVWHAYTLNPRNFFEDCLRYGKLDFWFTGLPWVPINESIDPCTFEYKLDDSAVYKWEARTSLPFNNLDTPNYKGTCNSCKGTFEAPWNAPDDTGFADKNFKLVCPTLSCGKVHTVDTLAKDTFIADMDGMQHSSYPMPGTTLDLKGLPKSDKEHERAWDNVTFPNRLLVEVADSIRELPQNSGLSSVKTRLEGAILSTSIVTKAATTEHLKRGKFLNIHKVTIRRMMAAYWDNPWPQSINLVGAVLRQGTFVQKMVQDLDWYHSPAVRATVERAGVRYDRFITLMRIRSKKTLVPTLDIDLAWHTHQTMPLNYYTYTVQTALRFVDHDDKIDESKLSTAFEYTTKEYQKVYKEPYSECACWYCQVVRESAVGTVSRWFQKKPMQFECGTDEPRNHISTHGVVRVEDRAHEAQRKILKANLDKAYKRLCEERAKKGKKPPKRPEAWEYYYGPYYAYAYYPFGVAYIPPFGMDPCIGSGVYGCNPACVSTGAGAAGNCVAGTCGGLVASGGCAGGGCGSCGGGTAACGSSGGNCGGGGGGCGSGGAGGGDGGGGGGDGGGGGGCGGCGGCGGG</sequence>
<evidence type="ECO:0008006" key="4">
    <source>
        <dbReference type="Google" id="ProtNLM"/>
    </source>
</evidence>
<organism evidence="2 3">
    <name type="scientific">Drechslerella dactyloides</name>
    <name type="common">Nematode-trapping fungus</name>
    <name type="synonym">Arthrobotrys dactyloides</name>
    <dbReference type="NCBI Taxonomy" id="74499"/>
    <lineage>
        <taxon>Eukaryota</taxon>
        <taxon>Fungi</taxon>
        <taxon>Dikarya</taxon>
        <taxon>Ascomycota</taxon>
        <taxon>Pezizomycotina</taxon>
        <taxon>Orbiliomycetes</taxon>
        <taxon>Orbiliales</taxon>
        <taxon>Orbiliaceae</taxon>
        <taxon>Drechslerella</taxon>
    </lineage>
</organism>
<dbReference type="PANTHER" id="PTHR34365">
    <property type="entry name" value="ENOLASE (DUF1399)"/>
    <property type="match status" value="1"/>
</dbReference>
<feature type="compositionally biased region" description="Polar residues" evidence="1">
    <location>
        <begin position="33"/>
        <end position="55"/>
    </location>
</feature>
<dbReference type="InterPro" id="IPR009836">
    <property type="entry name" value="GRDP-like"/>
</dbReference>
<dbReference type="AlphaFoldDB" id="A0AAD6NLA5"/>
<name>A0AAD6NLA5_DREDA</name>
<proteinExistence type="predicted"/>
<dbReference type="EMBL" id="JAQGDS010000003">
    <property type="protein sequence ID" value="KAJ6262674.1"/>
    <property type="molecule type" value="Genomic_DNA"/>
</dbReference>
<evidence type="ECO:0000313" key="3">
    <source>
        <dbReference type="Proteomes" id="UP001221413"/>
    </source>
</evidence>
<keyword evidence="3" id="KW-1185">Reference proteome</keyword>
<dbReference type="Proteomes" id="UP001221413">
    <property type="component" value="Unassembled WGS sequence"/>
</dbReference>
<evidence type="ECO:0000313" key="2">
    <source>
        <dbReference type="EMBL" id="KAJ6262674.1"/>
    </source>
</evidence>
<dbReference type="PANTHER" id="PTHR34365:SF7">
    <property type="entry name" value="GLYCINE-RICH DOMAIN-CONTAINING PROTEIN 1"/>
    <property type="match status" value="1"/>
</dbReference>
<evidence type="ECO:0000256" key="1">
    <source>
        <dbReference type="SAM" id="MobiDB-lite"/>
    </source>
</evidence>
<accession>A0AAD6NLA5</accession>
<comment type="caution">
    <text evidence="2">The sequence shown here is derived from an EMBL/GenBank/DDBJ whole genome shotgun (WGS) entry which is preliminary data.</text>
</comment>
<reference evidence="2" key="1">
    <citation type="submission" date="2023-01" db="EMBL/GenBank/DDBJ databases">
        <title>The chitinases involved in constricting ring structure development in the nematode-trapping fungus Drechslerella dactyloides.</title>
        <authorList>
            <person name="Wang R."/>
            <person name="Zhang L."/>
            <person name="Tang P."/>
            <person name="Li S."/>
            <person name="Liang L."/>
        </authorList>
    </citation>
    <scope>NUCLEOTIDE SEQUENCE</scope>
    <source>
        <strain evidence="2">YMF1.00031</strain>
    </source>
</reference>